<dbReference type="STRING" id="35608.A0A2U1KKP8"/>
<dbReference type="GO" id="GO:0003729">
    <property type="term" value="F:mRNA binding"/>
    <property type="evidence" value="ECO:0007669"/>
    <property type="project" value="TreeGrafter"/>
</dbReference>
<gene>
    <name evidence="2" type="ORF">CTI12_AA592050</name>
</gene>
<dbReference type="PANTHER" id="PTHR23001:SF3">
    <property type="entry name" value="EUKARYOTIC TRANSLATION INITIATION FACTOR 2 SUBUNIT 2"/>
    <property type="match status" value="1"/>
</dbReference>
<evidence type="ECO:0000259" key="1">
    <source>
        <dbReference type="SMART" id="SM00653"/>
    </source>
</evidence>
<proteinExistence type="predicted"/>
<accession>A0A2U1KKP8</accession>
<dbReference type="InterPro" id="IPR016189">
    <property type="entry name" value="Transl_init_fac_IF2/IF5_N"/>
</dbReference>
<dbReference type="AlphaFoldDB" id="A0A2U1KKP8"/>
<dbReference type="Gene3D" id="3.30.30.170">
    <property type="match status" value="1"/>
</dbReference>
<dbReference type="Proteomes" id="UP000245207">
    <property type="component" value="Unassembled WGS sequence"/>
</dbReference>
<keyword evidence="2" id="KW-0396">Initiation factor</keyword>
<evidence type="ECO:0000313" key="2">
    <source>
        <dbReference type="EMBL" id="PWA37291.1"/>
    </source>
</evidence>
<reference evidence="2 3" key="1">
    <citation type="journal article" date="2018" name="Mol. Plant">
        <title>The genome of Artemisia annua provides insight into the evolution of Asteraceae family and artemisinin biosynthesis.</title>
        <authorList>
            <person name="Shen Q."/>
            <person name="Zhang L."/>
            <person name="Liao Z."/>
            <person name="Wang S."/>
            <person name="Yan T."/>
            <person name="Shi P."/>
            <person name="Liu M."/>
            <person name="Fu X."/>
            <person name="Pan Q."/>
            <person name="Wang Y."/>
            <person name="Lv Z."/>
            <person name="Lu X."/>
            <person name="Zhang F."/>
            <person name="Jiang W."/>
            <person name="Ma Y."/>
            <person name="Chen M."/>
            <person name="Hao X."/>
            <person name="Li L."/>
            <person name="Tang Y."/>
            <person name="Lv G."/>
            <person name="Zhou Y."/>
            <person name="Sun X."/>
            <person name="Brodelius P.E."/>
            <person name="Rose J.K.C."/>
            <person name="Tang K."/>
        </authorList>
    </citation>
    <scope>NUCLEOTIDE SEQUENCE [LARGE SCALE GENOMIC DNA]</scope>
    <source>
        <strain evidence="3">cv. Huhao1</strain>
        <tissue evidence="2">Leaf</tissue>
    </source>
</reference>
<dbReference type="Pfam" id="PF01873">
    <property type="entry name" value="eIF-5_eIF-2B"/>
    <property type="match status" value="1"/>
</dbReference>
<dbReference type="SMART" id="SM00653">
    <property type="entry name" value="eIF2B_5"/>
    <property type="match status" value="1"/>
</dbReference>
<dbReference type="InterPro" id="IPR002735">
    <property type="entry name" value="Transl_init_fac_IF2/IF5_dom"/>
</dbReference>
<comment type="caution">
    <text evidence="2">The sequence shown here is derived from an EMBL/GenBank/DDBJ whole genome shotgun (WGS) entry which is preliminary data.</text>
</comment>
<sequence>MAYYYARRARPVERRDISPPRVRHEGIKKTVIVNFADLCLSMHRRPEHVMSFLEAELRTTGSLDSYHKLKLNGRFVPKNLEEILMRYADKYVISYYCDSQNTSLVKHSGEVFISCNKCLRTCNIGLLISSASGKLRMRIIIFV</sequence>
<dbReference type="GO" id="GO:0031369">
    <property type="term" value="F:translation initiation factor binding"/>
    <property type="evidence" value="ECO:0007669"/>
    <property type="project" value="TreeGrafter"/>
</dbReference>
<dbReference type="GO" id="GO:0005850">
    <property type="term" value="C:eukaryotic translation initiation factor 2 complex"/>
    <property type="evidence" value="ECO:0007669"/>
    <property type="project" value="TreeGrafter"/>
</dbReference>
<feature type="domain" description="Translation initiation factor IF2/IF5" evidence="1">
    <location>
        <begin position="12"/>
        <end position="121"/>
    </location>
</feature>
<dbReference type="OrthoDB" id="1712383at2759"/>
<dbReference type="SUPFAM" id="SSF100966">
    <property type="entry name" value="Translation initiation factor 2 beta, aIF2beta, N-terminal domain"/>
    <property type="match status" value="1"/>
</dbReference>
<protein>
    <submittedName>
        <fullName evidence="2">Eukaryotic translation initiation factor 2 subunit beta</fullName>
    </submittedName>
</protein>
<dbReference type="GO" id="GO:0003743">
    <property type="term" value="F:translation initiation factor activity"/>
    <property type="evidence" value="ECO:0007669"/>
    <property type="project" value="UniProtKB-KW"/>
</dbReference>
<evidence type="ECO:0000313" key="3">
    <source>
        <dbReference type="Proteomes" id="UP000245207"/>
    </source>
</evidence>
<organism evidence="2 3">
    <name type="scientific">Artemisia annua</name>
    <name type="common">Sweet wormwood</name>
    <dbReference type="NCBI Taxonomy" id="35608"/>
    <lineage>
        <taxon>Eukaryota</taxon>
        <taxon>Viridiplantae</taxon>
        <taxon>Streptophyta</taxon>
        <taxon>Embryophyta</taxon>
        <taxon>Tracheophyta</taxon>
        <taxon>Spermatophyta</taxon>
        <taxon>Magnoliopsida</taxon>
        <taxon>eudicotyledons</taxon>
        <taxon>Gunneridae</taxon>
        <taxon>Pentapetalae</taxon>
        <taxon>asterids</taxon>
        <taxon>campanulids</taxon>
        <taxon>Asterales</taxon>
        <taxon>Asteraceae</taxon>
        <taxon>Asteroideae</taxon>
        <taxon>Anthemideae</taxon>
        <taxon>Artemisiinae</taxon>
        <taxon>Artemisia</taxon>
    </lineage>
</organism>
<keyword evidence="2" id="KW-0648">Protein biosynthesis</keyword>
<dbReference type="GO" id="GO:0001731">
    <property type="term" value="P:formation of translation preinitiation complex"/>
    <property type="evidence" value="ECO:0007669"/>
    <property type="project" value="TreeGrafter"/>
</dbReference>
<name>A0A2U1KKP8_ARTAN</name>
<dbReference type="PANTHER" id="PTHR23001">
    <property type="entry name" value="EUKARYOTIC TRANSLATION INITIATION FACTOR"/>
    <property type="match status" value="1"/>
</dbReference>
<keyword evidence="3" id="KW-1185">Reference proteome</keyword>
<dbReference type="EMBL" id="PKPP01016982">
    <property type="protein sequence ID" value="PWA37291.1"/>
    <property type="molecule type" value="Genomic_DNA"/>
</dbReference>
<dbReference type="InterPro" id="IPR045196">
    <property type="entry name" value="IF2/IF5"/>
</dbReference>